<dbReference type="AlphaFoldDB" id="S7VJ72"/>
<evidence type="ECO:0000256" key="1">
    <source>
        <dbReference type="SAM" id="MobiDB-lite"/>
    </source>
</evidence>
<dbReference type="InterPro" id="IPR001087">
    <property type="entry name" value="GDSL"/>
</dbReference>
<dbReference type="SUPFAM" id="SSF52266">
    <property type="entry name" value="SGNH hydrolase"/>
    <property type="match status" value="1"/>
</dbReference>
<evidence type="ECO:0000313" key="3">
    <source>
        <dbReference type="EMBL" id="EPR44623.1"/>
    </source>
</evidence>
<dbReference type="PANTHER" id="PTHR30383">
    <property type="entry name" value="THIOESTERASE 1/PROTEASE 1/LYSOPHOSPHOLIPASE L1"/>
    <property type="match status" value="1"/>
</dbReference>
<proteinExistence type="predicted"/>
<dbReference type="InterPro" id="IPR051532">
    <property type="entry name" value="Ester_Hydrolysis_Enzymes"/>
</dbReference>
<feature type="region of interest" description="Disordered" evidence="1">
    <location>
        <begin position="49"/>
        <end position="68"/>
    </location>
</feature>
<dbReference type="PANTHER" id="PTHR30383:SF5">
    <property type="entry name" value="SGNH HYDROLASE-TYPE ESTERASE DOMAIN-CONTAINING PROTEIN"/>
    <property type="match status" value="1"/>
</dbReference>
<protein>
    <recommendedName>
        <fullName evidence="2">Golvesin/Xly CBD-like domain-containing protein</fullName>
    </recommendedName>
</protein>
<sequence length="528" mass="57686">MKNNRRMPLKRSRIPVGFPCLLLVLFLGSIAGVTEIIIDNDAPETAFTGSWPKSTATDAYDPDETGTPSRWSCNGSTYTWTFTPLITGVYELSMWWSSHASRSSAVPLSIEYLMGRERVSIDQQVNGGRWNRIGVYPFAGGERYDVTLIAAPGEAQNYSTCADAVRFRFAGFTDTAPVAKIERIDPPAAEPNQCIRFQGSSIDTGNVPTAYEWRSDLDGIISRQSAFDIDSLSSGVHTIFFRIRNDKGGWSNPATALLVVRDCSRPVPIMPLGDSITYGVGEIRDANLSTGYRAPLYRSLRRAGYDVDFVGEKNTGGHVSPPFDVQHQGLPGIKDEEAAAGIYDWLTAHPAEIVLLHIGTNSLTANEGDVERIFDEIDRYEFDNDTDLIVVAARIINRKTYHPDTTVFNNNVQRMAASRIIAGDKIVLVDQEGALDYAVDMWDDLHPTNIGYAKMADVWMKALVRLLPACNRFPPEAFTTGNAVSETVGIDGLPATEGIGSCVDTPPADASNRTSINPAPAKGDASAF</sequence>
<dbReference type="GO" id="GO:0004622">
    <property type="term" value="F:phosphatidylcholine lysophospholipase activity"/>
    <property type="evidence" value="ECO:0007669"/>
    <property type="project" value="TreeGrafter"/>
</dbReference>
<evidence type="ECO:0000259" key="2">
    <source>
        <dbReference type="Pfam" id="PF25275"/>
    </source>
</evidence>
<accession>S7VJ72</accession>
<dbReference type="Pfam" id="PF25275">
    <property type="entry name" value="Golvesin_C"/>
    <property type="match status" value="1"/>
</dbReference>
<dbReference type="Gene3D" id="3.40.50.1110">
    <property type="entry name" value="SGNH hydrolase"/>
    <property type="match status" value="1"/>
</dbReference>
<keyword evidence="4" id="KW-1185">Reference proteome</keyword>
<dbReference type="STRING" id="897.B2D07_17300"/>
<organism evidence="3 4">
    <name type="scientific">Desulfococcus multivorans DSM 2059</name>
    <dbReference type="NCBI Taxonomy" id="1121405"/>
    <lineage>
        <taxon>Bacteria</taxon>
        <taxon>Pseudomonadati</taxon>
        <taxon>Thermodesulfobacteriota</taxon>
        <taxon>Desulfobacteria</taxon>
        <taxon>Desulfobacterales</taxon>
        <taxon>Desulfococcaceae</taxon>
        <taxon>Desulfococcus</taxon>
    </lineage>
</organism>
<dbReference type="InterPro" id="IPR033803">
    <property type="entry name" value="CBD-like_Golvesin-Xly"/>
</dbReference>
<dbReference type="OrthoDB" id="66275at2"/>
<dbReference type="EMBL" id="ATHJ01000022">
    <property type="protein sequence ID" value="EPR44623.1"/>
    <property type="molecule type" value="Genomic_DNA"/>
</dbReference>
<dbReference type="eggNOG" id="COG2755">
    <property type="taxonomic scope" value="Bacteria"/>
</dbReference>
<dbReference type="Proteomes" id="UP000014977">
    <property type="component" value="Unassembled WGS sequence"/>
</dbReference>
<feature type="domain" description="Golvesin/Xly CBD-like" evidence="2">
    <location>
        <begin position="36"/>
        <end position="167"/>
    </location>
</feature>
<dbReference type="InterPro" id="IPR036514">
    <property type="entry name" value="SGNH_hydro_sf"/>
</dbReference>
<dbReference type="Pfam" id="PF00657">
    <property type="entry name" value="Lipase_GDSL"/>
    <property type="match status" value="1"/>
</dbReference>
<reference evidence="3 4" key="1">
    <citation type="journal article" date="2013" name="Genome Announc.">
        <title>Draft genome sequences for three mercury-methylating, sulfate-reducing bacteria.</title>
        <authorList>
            <person name="Brown S.D."/>
            <person name="Hurt R.A.Jr."/>
            <person name="Gilmour C.C."/>
            <person name="Elias D.A."/>
        </authorList>
    </citation>
    <scope>NUCLEOTIDE SEQUENCE [LARGE SCALE GENOMIC DNA]</scope>
    <source>
        <strain evidence="3 4">DSM 2059</strain>
    </source>
</reference>
<evidence type="ECO:0000313" key="4">
    <source>
        <dbReference type="Proteomes" id="UP000014977"/>
    </source>
</evidence>
<dbReference type="RefSeq" id="WP_020875322.1">
    <property type="nucleotide sequence ID" value="NZ_ATHJ01000022.1"/>
</dbReference>
<feature type="region of interest" description="Disordered" evidence="1">
    <location>
        <begin position="501"/>
        <end position="528"/>
    </location>
</feature>
<comment type="caution">
    <text evidence="3">The sequence shown here is derived from an EMBL/GenBank/DDBJ whole genome shotgun (WGS) entry which is preliminary data.</text>
</comment>
<gene>
    <name evidence="3" type="ORF">dsmv_1082</name>
</gene>
<name>S7VJ72_DESML</name>
<dbReference type="eggNOG" id="COG2730">
    <property type="taxonomic scope" value="Bacteria"/>
</dbReference>